<evidence type="ECO:0000256" key="3">
    <source>
        <dbReference type="ARBA" id="ARBA00018538"/>
    </source>
</evidence>
<dbReference type="SUPFAM" id="SSF56112">
    <property type="entry name" value="Protein kinase-like (PK-like)"/>
    <property type="match status" value="1"/>
</dbReference>
<dbReference type="InterPro" id="IPR033931">
    <property type="entry name" value="PDK1-typ_PH"/>
</dbReference>
<dbReference type="EC" id="2.7.11.1" evidence="2"/>
<dbReference type="Pfam" id="PF14593">
    <property type="entry name" value="PH_3"/>
    <property type="match status" value="1"/>
</dbReference>
<dbReference type="InterPro" id="IPR000719">
    <property type="entry name" value="Prot_kinase_dom"/>
</dbReference>
<keyword evidence="4" id="KW-0723">Serine/threonine-protein kinase</keyword>
<evidence type="ECO:0000256" key="8">
    <source>
        <dbReference type="ARBA" id="ARBA00022840"/>
    </source>
</evidence>
<name>A0AA36B6T1_OCTVU</name>
<comment type="similarity">
    <text evidence="1">Belongs to the protein kinase superfamily. AGC Ser/Thr protein kinase family. PDPK1 subfamily.</text>
</comment>
<feature type="compositionally biased region" description="Polar residues" evidence="12">
    <location>
        <begin position="1"/>
        <end position="17"/>
    </location>
</feature>
<comment type="catalytic activity">
    <reaction evidence="10">
        <text>L-seryl-[protein] + ATP = O-phospho-L-seryl-[protein] + ADP + H(+)</text>
        <dbReference type="Rhea" id="RHEA:17989"/>
        <dbReference type="Rhea" id="RHEA-COMP:9863"/>
        <dbReference type="Rhea" id="RHEA-COMP:11604"/>
        <dbReference type="ChEBI" id="CHEBI:15378"/>
        <dbReference type="ChEBI" id="CHEBI:29999"/>
        <dbReference type="ChEBI" id="CHEBI:30616"/>
        <dbReference type="ChEBI" id="CHEBI:83421"/>
        <dbReference type="ChEBI" id="CHEBI:456216"/>
        <dbReference type="EC" id="2.7.11.1"/>
    </reaction>
</comment>
<dbReference type="InterPro" id="IPR017441">
    <property type="entry name" value="Protein_kinase_ATP_BS"/>
</dbReference>
<evidence type="ECO:0000256" key="10">
    <source>
        <dbReference type="ARBA" id="ARBA00048679"/>
    </source>
</evidence>
<dbReference type="GO" id="GO:0004674">
    <property type="term" value="F:protein serine/threonine kinase activity"/>
    <property type="evidence" value="ECO:0007669"/>
    <property type="project" value="UniProtKB-KW"/>
</dbReference>
<dbReference type="GO" id="GO:0005524">
    <property type="term" value="F:ATP binding"/>
    <property type="evidence" value="ECO:0007669"/>
    <property type="project" value="UniProtKB-UniRule"/>
</dbReference>
<dbReference type="SMART" id="SM00220">
    <property type="entry name" value="S_TKc"/>
    <property type="match status" value="1"/>
</dbReference>
<dbReference type="GO" id="GO:0035556">
    <property type="term" value="P:intracellular signal transduction"/>
    <property type="evidence" value="ECO:0007669"/>
    <property type="project" value="TreeGrafter"/>
</dbReference>
<dbReference type="Gene3D" id="2.30.29.30">
    <property type="entry name" value="Pleckstrin-homology domain (PH domain)/Phosphotyrosine-binding domain (PTB)"/>
    <property type="match status" value="1"/>
</dbReference>
<dbReference type="FunFam" id="3.30.200.20:FF:000191">
    <property type="entry name" value="3-phosphoinositide-dependent protein kinase 2-like"/>
    <property type="match status" value="1"/>
</dbReference>
<feature type="compositionally biased region" description="Basic and acidic residues" evidence="12">
    <location>
        <begin position="222"/>
        <end position="238"/>
    </location>
</feature>
<dbReference type="PANTHER" id="PTHR24356:SF163">
    <property type="entry name" value="3-PHOSPHOINOSITIDE-DEPENDENT PROTEIN KINASE 1-RELATED"/>
    <property type="match status" value="1"/>
</dbReference>
<dbReference type="EMBL" id="OX597823">
    <property type="protein sequence ID" value="CAI9728956.1"/>
    <property type="molecule type" value="Genomic_DNA"/>
</dbReference>
<evidence type="ECO:0000256" key="5">
    <source>
        <dbReference type="ARBA" id="ARBA00022679"/>
    </source>
</evidence>
<keyword evidence="15" id="KW-1185">Reference proteome</keyword>
<dbReference type="CDD" id="cd01262">
    <property type="entry name" value="PH_PDK1"/>
    <property type="match status" value="1"/>
</dbReference>
<reference evidence="14" key="1">
    <citation type="submission" date="2023-08" db="EMBL/GenBank/DDBJ databases">
        <authorList>
            <person name="Alioto T."/>
            <person name="Alioto T."/>
            <person name="Gomez Garrido J."/>
        </authorList>
    </citation>
    <scope>NUCLEOTIDE SEQUENCE</scope>
</reference>
<feature type="region of interest" description="Disordered" evidence="12">
    <location>
        <begin position="222"/>
        <end position="242"/>
    </location>
</feature>
<dbReference type="FunFam" id="1.10.510.10:FF:000163">
    <property type="entry name" value="3-phosphoinositide-dependent protein kinase 1"/>
    <property type="match status" value="1"/>
</dbReference>
<dbReference type="InterPro" id="IPR008271">
    <property type="entry name" value="Ser/Thr_kinase_AS"/>
</dbReference>
<dbReference type="CDD" id="cd05581">
    <property type="entry name" value="STKc_PDK1"/>
    <property type="match status" value="1"/>
</dbReference>
<keyword evidence="8 11" id="KW-0067">ATP-binding</keyword>
<dbReference type="InterPro" id="IPR039046">
    <property type="entry name" value="PDPK1"/>
</dbReference>
<organism evidence="14 15">
    <name type="scientific">Octopus vulgaris</name>
    <name type="common">Common octopus</name>
    <dbReference type="NCBI Taxonomy" id="6645"/>
    <lineage>
        <taxon>Eukaryota</taxon>
        <taxon>Metazoa</taxon>
        <taxon>Spiralia</taxon>
        <taxon>Lophotrochozoa</taxon>
        <taxon>Mollusca</taxon>
        <taxon>Cephalopoda</taxon>
        <taxon>Coleoidea</taxon>
        <taxon>Octopodiformes</taxon>
        <taxon>Octopoda</taxon>
        <taxon>Incirrata</taxon>
        <taxon>Octopodidae</taxon>
        <taxon>Octopus</taxon>
    </lineage>
</organism>
<dbReference type="Pfam" id="PF00069">
    <property type="entry name" value="Pkinase"/>
    <property type="match status" value="1"/>
</dbReference>
<keyword evidence="5" id="KW-0808">Transferase</keyword>
<gene>
    <name evidence="14" type="ORF">OCTVUL_1B016275</name>
</gene>
<accession>A0AA36B6T1</accession>
<evidence type="ECO:0000256" key="4">
    <source>
        <dbReference type="ARBA" id="ARBA00022527"/>
    </source>
</evidence>
<dbReference type="InterPro" id="IPR050236">
    <property type="entry name" value="Ser_Thr_kinase_AGC"/>
</dbReference>
<feature type="domain" description="Protein kinase" evidence="13">
    <location>
        <begin position="69"/>
        <end position="344"/>
    </location>
</feature>
<dbReference type="InterPro" id="IPR011009">
    <property type="entry name" value="Kinase-like_dom_sf"/>
</dbReference>
<evidence type="ECO:0000256" key="2">
    <source>
        <dbReference type="ARBA" id="ARBA00012513"/>
    </source>
</evidence>
<proteinExistence type="inferred from homology"/>
<comment type="catalytic activity">
    <reaction evidence="9">
        <text>L-threonyl-[protein] + ATP = O-phospho-L-threonyl-[protein] + ADP + H(+)</text>
        <dbReference type="Rhea" id="RHEA:46608"/>
        <dbReference type="Rhea" id="RHEA-COMP:11060"/>
        <dbReference type="Rhea" id="RHEA-COMP:11605"/>
        <dbReference type="ChEBI" id="CHEBI:15378"/>
        <dbReference type="ChEBI" id="CHEBI:30013"/>
        <dbReference type="ChEBI" id="CHEBI:30616"/>
        <dbReference type="ChEBI" id="CHEBI:61977"/>
        <dbReference type="ChEBI" id="CHEBI:456216"/>
        <dbReference type="EC" id="2.7.11.1"/>
    </reaction>
</comment>
<evidence type="ECO:0000256" key="12">
    <source>
        <dbReference type="SAM" id="MobiDB-lite"/>
    </source>
</evidence>
<protein>
    <recommendedName>
        <fullName evidence="3">3-phosphoinositide-dependent protein kinase 1</fullName>
        <ecNumber evidence="2">2.7.11.1</ecNumber>
    </recommendedName>
</protein>
<dbReference type="SUPFAM" id="SSF50729">
    <property type="entry name" value="PH domain-like"/>
    <property type="match status" value="1"/>
</dbReference>
<feature type="region of interest" description="Disordered" evidence="12">
    <location>
        <begin position="1"/>
        <end position="63"/>
    </location>
</feature>
<dbReference type="FunFam" id="2.30.29.30:FF:000126">
    <property type="entry name" value="3-phosphoinositide dependent protein kinase 1"/>
    <property type="match status" value="1"/>
</dbReference>
<evidence type="ECO:0000256" key="6">
    <source>
        <dbReference type="ARBA" id="ARBA00022741"/>
    </source>
</evidence>
<keyword evidence="6 11" id="KW-0547">Nucleotide-binding</keyword>
<evidence type="ECO:0000256" key="7">
    <source>
        <dbReference type="ARBA" id="ARBA00022777"/>
    </source>
</evidence>
<evidence type="ECO:0000256" key="11">
    <source>
        <dbReference type="PROSITE-ProRule" id="PRU10141"/>
    </source>
</evidence>
<keyword evidence="7" id="KW-0418">Kinase</keyword>
<dbReference type="Gene3D" id="1.10.510.10">
    <property type="entry name" value="Transferase(Phosphotransferase) domain 1"/>
    <property type="match status" value="1"/>
</dbReference>
<dbReference type="PROSITE" id="PS00108">
    <property type="entry name" value="PROTEIN_KINASE_ST"/>
    <property type="match status" value="1"/>
</dbReference>
<evidence type="ECO:0000259" key="13">
    <source>
        <dbReference type="SMART" id="SM00220"/>
    </source>
</evidence>
<feature type="binding site" evidence="11">
    <location>
        <position position="98"/>
    </location>
    <ligand>
        <name>ATP</name>
        <dbReference type="ChEBI" id="CHEBI:30616"/>
    </ligand>
</feature>
<evidence type="ECO:0000256" key="9">
    <source>
        <dbReference type="ARBA" id="ARBA00047899"/>
    </source>
</evidence>
<dbReference type="PANTHER" id="PTHR24356">
    <property type="entry name" value="SERINE/THREONINE-PROTEIN KINASE"/>
    <property type="match status" value="1"/>
</dbReference>
<evidence type="ECO:0000256" key="1">
    <source>
        <dbReference type="ARBA" id="ARBA00010006"/>
    </source>
</evidence>
<dbReference type="Gene3D" id="3.30.200.20">
    <property type="entry name" value="Phosphorylase Kinase, domain 1"/>
    <property type="match status" value="1"/>
</dbReference>
<dbReference type="AlphaFoldDB" id="A0AA36B6T1"/>
<dbReference type="PROSITE" id="PS00107">
    <property type="entry name" value="PROTEIN_KINASE_ATP"/>
    <property type="match status" value="1"/>
</dbReference>
<dbReference type="Proteomes" id="UP001162480">
    <property type="component" value="Chromosome 10"/>
</dbReference>
<evidence type="ECO:0000313" key="14">
    <source>
        <dbReference type="EMBL" id="CAI9728956.1"/>
    </source>
</evidence>
<sequence length="524" mass="60382">MSVSLVSQRSQTTNSVCSKPKTKVYPPTAAQAPIPLVSAGPTRMSKDHSVDPPTTLAKRPSGKKTPNDFIFGKVIGEGSFSTVYLAKEINTEKEYAIKVLEKKHILREKKTQYVMREKEVLARINHPFFIRLYYTFQDTDRLYFVLSYARRGELLDYLRKLSSFDEKSTCFYSAEIVTALEYLNGLGIIHRDLKPENILLNEKMHIQITDFGSAKILGKDENVDKEDTNTDGSKENRHSQRRKSFVGTAQYVSPEVLTSRSTSSSDLWALGCIIYQLHSGLPPFWGNHEYQIFQKILKLDYEFPDGFNPVAKDLVQKLLVFNPQKRLGSPESGGFKPLKKHPFFDGIVWDHLWTQDPPDLLPYLPATPSNPSLWSHYRPGLDDARIGEIITETVITEDQRKELLEKQARENDFHKFVEGNLILKQGLVDKRKGLFARRRMLLLTEGPHLYYVDPVNKVLKGEIPWSEELKPEAKNFKIYFVHTPNRTYYLEDPMSHAQEWVTKIQEVWQHYYVRSSKNLSSAEC</sequence>
<evidence type="ECO:0000313" key="15">
    <source>
        <dbReference type="Proteomes" id="UP001162480"/>
    </source>
</evidence>
<dbReference type="InterPro" id="IPR011993">
    <property type="entry name" value="PH-like_dom_sf"/>
</dbReference>